<organism evidence="1 2">
    <name type="scientific">Oculimacula yallundae</name>
    <dbReference type="NCBI Taxonomy" id="86028"/>
    <lineage>
        <taxon>Eukaryota</taxon>
        <taxon>Fungi</taxon>
        <taxon>Dikarya</taxon>
        <taxon>Ascomycota</taxon>
        <taxon>Pezizomycotina</taxon>
        <taxon>Leotiomycetes</taxon>
        <taxon>Helotiales</taxon>
        <taxon>Ploettnerulaceae</taxon>
        <taxon>Oculimacula</taxon>
    </lineage>
</organism>
<reference evidence="1 2" key="1">
    <citation type="journal article" date="2024" name="Commun. Biol.">
        <title>Comparative genomic analysis of thermophilic fungi reveals convergent evolutionary adaptations and gene losses.</title>
        <authorList>
            <person name="Steindorff A.S."/>
            <person name="Aguilar-Pontes M.V."/>
            <person name="Robinson A.J."/>
            <person name="Andreopoulos B."/>
            <person name="LaButti K."/>
            <person name="Kuo A."/>
            <person name="Mondo S."/>
            <person name="Riley R."/>
            <person name="Otillar R."/>
            <person name="Haridas S."/>
            <person name="Lipzen A."/>
            <person name="Grimwood J."/>
            <person name="Schmutz J."/>
            <person name="Clum A."/>
            <person name="Reid I.D."/>
            <person name="Moisan M.C."/>
            <person name="Butler G."/>
            <person name="Nguyen T.T.M."/>
            <person name="Dewar K."/>
            <person name="Conant G."/>
            <person name="Drula E."/>
            <person name="Henrissat B."/>
            <person name="Hansel C."/>
            <person name="Singer S."/>
            <person name="Hutchinson M.I."/>
            <person name="de Vries R.P."/>
            <person name="Natvig D.O."/>
            <person name="Powell A.J."/>
            <person name="Tsang A."/>
            <person name="Grigoriev I.V."/>
        </authorList>
    </citation>
    <scope>NUCLEOTIDE SEQUENCE [LARGE SCALE GENOMIC DNA]</scope>
    <source>
        <strain evidence="1 2">CBS 494.80</strain>
    </source>
</reference>
<evidence type="ECO:0000313" key="2">
    <source>
        <dbReference type="Proteomes" id="UP001595075"/>
    </source>
</evidence>
<dbReference type="Proteomes" id="UP001595075">
    <property type="component" value="Unassembled WGS sequence"/>
</dbReference>
<proteinExistence type="predicted"/>
<protein>
    <submittedName>
        <fullName evidence="1">Uncharacterized protein</fullName>
    </submittedName>
</protein>
<evidence type="ECO:0000313" key="1">
    <source>
        <dbReference type="EMBL" id="KAL2072171.1"/>
    </source>
</evidence>
<dbReference type="EMBL" id="JAZHXI010000004">
    <property type="protein sequence ID" value="KAL2072171.1"/>
    <property type="molecule type" value="Genomic_DNA"/>
</dbReference>
<sequence length="82" mass="8939">MSSPSGQLLEAHHKAEQVAYLPMYLGTRVTLATFEQDIDMVAISAATLHGIDKKRNGPASHGPVWPRVMIHLSPRAKGFCSI</sequence>
<comment type="caution">
    <text evidence="1">The sequence shown here is derived from an EMBL/GenBank/DDBJ whole genome shotgun (WGS) entry which is preliminary data.</text>
</comment>
<name>A0ABR4CS23_9HELO</name>
<gene>
    <name evidence="1" type="ORF">VTL71DRAFT_11514</name>
</gene>
<keyword evidence="2" id="KW-1185">Reference proteome</keyword>
<accession>A0ABR4CS23</accession>